<evidence type="ECO:0000259" key="8">
    <source>
        <dbReference type="PROSITE" id="PS51198"/>
    </source>
</evidence>
<reference evidence="9 10" key="1">
    <citation type="submission" date="2024-12" db="EMBL/GenBank/DDBJ databases">
        <title>C001-4G Acinetobacter sp. assembled genome.</title>
        <authorList>
            <person name="D'Arcy K."/>
            <person name="Kingdon A.D.H."/>
            <person name="Breen A."/>
            <person name="Mckeown C."/>
            <person name="Allman E."/>
            <person name="Sharma P."/>
            <person name="Mcleman A."/>
            <person name="Roberts A.P."/>
        </authorList>
    </citation>
    <scope>NUCLEOTIDE SEQUENCE [LARGE SCALE GENOMIC DNA]</scope>
    <source>
        <strain evidence="9 10">C1-4G</strain>
    </source>
</reference>
<feature type="binding site" evidence="7">
    <location>
        <begin position="44"/>
        <end position="51"/>
    </location>
    <ligand>
        <name>ATP</name>
        <dbReference type="ChEBI" id="CHEBI:30616"/>
    </ligand>
</feature>
<evidence type="ECO:0000256" key="2">
    <source>
        <dbReference type="ARBA" id="ARBA00022801"/>
    </source>
</evidence>
<dbReference type="InterPro" id="IPR027417">
    <property type="entry name" value="P-loop_NTPase"/>
</dbReference>
<dbReference type="EMBL" id="JBJXCW010000017">
    <property type="protein sequence ID" value="MFN0298508.1"/>
    <property type="molecule type" value="Genomic_DNA"/>
</dbReference>
<evidence type="ECO:0000313" key="9">
    <source>
        <dbReference type="EMBL" id="MFN0298508.1"/>
    </source>
</evidence>
<dbReference type="SUPFAM" id="SSF52540">
    <property type="entry name" value="P-loop containing nucleoside triphosphate hydrolases"/>
    <property type="match status" value="1"/>
</dbReference>
<sequence>MLPKFEINDEDICYAESILLPQGKTFDHERIEFITNVSTIDLQAVPGSGKTTALLAKLLILERKLPFENSSGVLVLSHTNAAIDEIKERIQQYCPKLFSYPNFIGTIQSFVHEYLVKPFYQNFFNKKLLWIDNEKYQEAILTEFKKIAWNKSYEQPTKIFYSRHIKRAQLEAKGDKNLEKKLVNEYINIEVSHIYFNFITNKIENFKNDFSLKDITNKRFIGLKECIFKVLNSGIITFEYAYILGKYYLNTNSKLISLLQKRFSFVCIDEMQDMDSHQYNLIEKIFFDEGNSLSILQRIGDINQSIYSNEVKSSDVWTYRETVLPLLNSQRLSQPIANIIKSFAVYPEHCIDIQGLNACELKLHLLLFTEESITKVIPSFTQLVQQYKDSGQLLIDAKKSGQIKVICWNTDWKSDEESRIDQKKIRLEDYYQPFKKNEQRPKDEYNCLKSYLHFYDKKPISLAPIRKNILHALLKILRIENINANDHRPFTVFKLMNHLKNDSQLNYDELNLRVYQCAIKTIQGNSKEALIDLQAYIPTFISYFSHIHTISSICENFIKADQTAIPLNQLNNFTPLNTIEYNGLKIEVTSVHSVKGQTHSASLYLESYYYADGKGLNAKSYESQRLANQFLGQPLGSKSTERCKQSAKIAYVGFSRATQLLCIAIHKDRFEQYLNTIDHNLWEIKNVL</sequence>
<gene>
    <name evidence="9" type="ORF">ACKVE0_13405</name>
</gene>
<keyword evidence="2 7" id="KW-0378">Hydrolase</keyword>
<protein>
    <recommendedName>
        <fullName evidence="6">DNA 3'-5' helicase II</fullName>
    </recommendedName>
</protein>
<dbReference type="Pfam" id="PF00580">
    <property type="entry name" value="UvrD-helicase"/>
    <property type="match status" value="1"/>
</dbReference>
<comment type="caution">
    <text evidence="9">The sequence shown here is derived from an EMBL/GenBank/DDBJ whole genome shotgun (WGS) entry which is preliminary data.</text>
</comment>
<dbReference type="Gene3D" id="1.10.10.160">
    <property type="match status" value="1"/>
</dbReference>
<dbReference type="InterPro" id="IPR013986">
    <property type="entry name" value="DExx_box_DNA_helicase_dom_sf"/>
</dbReference>
<keyword evidence="10" id="KW-1185">Reference proteome</keyword>
<evidence type="ECO:0000313" key="10">
    <source>
        <dbReference type="Proteomes" id="UP001632339"/>
    </source>
</evidence>
<dbReference type="InterPro" id="IPR014016">
    <property type="entry name" value="UvrD-like_ATP-bd"/>
</dbReference>
<dbReference type="PANTHER" id="PTHR11070:SF2">
    <property type="entry name" value="ATP-DEPENDENT DNA HELICASE SRS2"/>
    <property type="match status" value="1"/>
</dbReference>
<keyword evidence="3 7" id="KW-0347">Helicase</keyword>
<evidence type="ECO:0000256" key="1">
    <source>
        <dbReference type="ARBA" id="ARBA00022741"/>
    </source>
</evidence>
<keyword evidence="1 7" id="KW-0547">Nucleotide-binding</keyword>
<name>A0ABW9JVZ8_9GAMM</name>
<accession>A0ABW9JVZ8</accession>
<dbReference type="PROSITE" id="PS51198">
    <property type="entry name" value="UVRD_HELICASE_ATP_BIND"/>
    <property type="match status" value="1"/>
</dbReference>
<dbReference type="Proteomes" id="UP001632339">
    <property type="component" value="Unassembled WGS sequence"/>
</dbReference>
<keyword evidence="5" id="KW-0238">DNA-binding</keyword>
<dbReference type="InterPro" id="IPR000212">
    <property type="entry name" value="DNA_helicase_UvrD/REP"/>
</dbReference>
<dbReference type="RefSeq" id="WP_409140788.1">
    <property type="nucleotide sequence ID" value="NZ_JBJXCW010000017.1"/>
</dbReference>
<evidence type="ECO:0000256" key="6">
    <source>
        <dbReference type="ARBA" id="ARBA00034923"/>
    </source>
</evidence>
<proteinExistence type="predicted"/>
<dbReference type="PANTHER" id="PTHR11070">
    <property type="entry name" value="UVRD / RECB / PCRA DNA HELICASE FAMILY MEMBER"/>
    <property type="match status" value="1"/>
</dbReference>
<feature type="domain" description="UvrD-like helicase ATP-binding" evidence="8">
    <location>
        <begin position="23"/>
        <end position="390"/>
    </location>
</feature>
<evidence type="ECO:0000256" key="3">
    <source>
        <dbReference type="ARBA" id="ARBA00022806"/>
    </source>
</evidence>
<evidence type="ECO:0000256" key="5">
    <source>
        <dbReference type="ARBA" id="ARBA00023125"/>
    </source>
</evidence>
<evidence type="ECO:0000256" key="4">
    <source>
        <dbReference type="ARBA" id="ARBA00022840"/>
    </source>
</evidence>
<dbReference type="Gene3D" id="3.40.50.300">
    <property type="entry name" value="P-loop containing nucleotide triphosphate hydrolases"/>
    <property type="match status" value="1"/>
</dbReference>
<keyword evidence="4 7" id="KW-0067">ATP-binding</keyword>
<organism evidence="9 10">
    <name type="scientific">Acinetobacter albensis</name>
    <dbReference type="NCBI Taxonomy" id="1673609"/>
    <lineage>
        <taxon>Bacteria</taxon>
        <taxon>Pseudomonadati</taxon>
        <taxon>Pseudomonadota</taxon>
        <taxon>Gammaproteobacteria</taxon>
        <taxon>Moraxellales</taxon>
        <taxon>Moraxellaceae</taxon>
        <taxon>Acinetobacter</taxon>
    </lineage>
</organism>
<evidence type="ECO:0000256" key="7">
    <source>
        <dbReference type="PROSITE-ProRule" id="PRU00560"/>
    </source>
</evidence>